<evidence type="ECO:0000313" key="11">
    <source>
        <dbReference type="Proteomes" id="UP000657075"/>
    </source>
</evidence>
<dbReference type="Pfam" id="PF00270">
    <property type="entry name" value="DEAD"/>
    <property type="match status" value="1"/>
</dbReference>
<gene>
    <name evidence="10" type="ORF">GCM10007112_08900</name>
    <name evidence="9" type="ORF">Vsou_13730</name>
</gene>
<dbReference type="GeneID" id="76206920"/>
<dbReference type="Gene3D" id="3.40.50.300">
    <property type="entry name" value="P-loop containing nucleotide triphosphate hydrolases"/>
    <property type="match status" value="2"/>
</dbReference>
<reference evidence="10" key="2">
    <citation type="submission" date="2020-09" db="EMBL/GenBank/DDBJ databases">
        <authorList>
            <person name="Sun Q."/>
            <person name="Ohkuma M."/>
        </authorList>
    </citation>
    <scope>NUCLEOTIDE SEQUENCE</scope>
    <source>
        <strain evidence="10">JCM 11219</strain>
    </source>
</reference>
<dbReference type="EMBL" id="AP026830">
    <property type="protein sequence ID" value="BDR92280.1"/>
    <property type="molecule type" value="Genomic_DNA"/>
</dbReference>
<dbReference type="CDD" id="cd00268">
    <property type="entry name" value="DEADc"/>
    <property type="match status" value="1"/>
</dbReference>
<dbReference type="Proteomes" id="UP001060771">
    <property type="component" value="Chromosome"/>
</dbReference>
<dbReference type="InterPro" id="IPR001650">
    <property type="entry name" value="Helicase_C-like"/>
</dbReference>
<dbReference type="InterPro" id="IPR044742">
    <property type="entry name" value="DEAD/DEAH_RhlB"/>
</dbReference>
<dbReference type="InterPro" id="IPR014014">
    <property type="entry name" value="RNA_helicase_DEAD_Q_motif"/>
</dbReference>
<keyword evidence="12" id="KW-1185">Reference proteome</keyword>
<dbReference type="SUPFAM" id="SSF52540">
    <property type="entry name" value="P-loop containing nucleoside triphosphate hydrolases"/>
    <property type="match status" value="1"/>
</dbReference>
<dbReference type="GO" id="GO:0140097">
    <property type="term" value="F:catalytic activity, acting on DNA"/>
    <property type="evidence" value="ECO:0007669"/>
    <property type="project" value="UniProtKB-ARBA"/>
</dbReference>
<dbReference type="OrthoDB" id="4631at2157"/>
<dbReference type="RefSeq" id="WP_188602866.1">
    <property type="nucleotide sequence ID" value="NZ_AP026830.1"/>
</dbReference>
<evidence type="ECO:0000256" key="3">
    <source>
        <dbReference type="ARBA" id="ARBA00022806"/>
    </source>
</evidence>
<evidence type="ECO:0000256" key="4">
    <source>
        <dbReference type="ARBA" id="ARBA00022840"/>
    </source>
</evidence>
<evidence type="ECO:0000256" key="2">
    <source>
        <dbReference type="ARBA" id="ARBA00022801"/>
    </source>
</evidence>
<dbReference type="Proteomes" id="UP000657075">
    <property type="component" value="Unassembled WGS sequence"/>
</dbReference>
<keyword evidence="2" id="KW-0378">Hydrolase</keyword>
<keyword evidence="4" id="KW-0067">ATP-binding</keyword>
<dbReference type="PANTHER" id="PTHR47959:SF1">
    <property type="entry name" value="ATP-DEPENDENT RNA HELICASE DBPA"/>
    <property type="match status" value="1"/>
</dbReference>
<feature type="domain" description="Helicase ATP-binding" evidence="6">
    <location>
        <begin position="32"/>
        <end position="199"/>
    </location>
</feature>
<dbReference type="AlphaFoldDB" id="A0A830EE92"/>
<dbReference type="PANTHER" id="PTHR47959">
    <property type="entry name" value="ATP-DEPENDENT RNA HELICASE RHLE-RELATED"/>
    <property type="match status" value="1"/>
</dbReference>
<keyword evidence="1" id="KW-0547">Nucleotide-binding</keyword>
<dbReference type="CDD" id="cd18787">
    <property type="entry name" value="SF2_C_DEAD"/>
    <property type="match status" value="1"/>
</dbReference>
<dbReference type="GO" id="GO:0003676">
    <property type="term" value="F:nucleic acid binding"/>
    <property type="evidence" value="ECO:0007669"/>
    <property type="project" value="InterPro"/>
</dbReference>
<accession>A0A830EE92</accession>
<evidence type="ECO:0000259" key="6">
    <source>
        <dbReference type="PROSITE" id="PS51192"/>
    </source>
</evidence>
<reference evidence="9" key="4">
    <citation type="journal article" date="2023" name="Microbiol. Resour. Announc.">
        <title>Complete Genome Sequence of Vulcanisaeta souniana Strain IC-059, a Hyperthermophilic Archaeon Isolated from Hot Spring Water in Japan.</title>
        <authorList>
            <person name="Kato S."/>
            <person name="Itoh T."/>
            <person name="Wu L."/>
            <person name="Ma J."/>
            <person name="Ohkuma M."/>
        </authorList>
    </citation>
    <scope>NUCLEOTIDE SEQUENCE</scope>
    <source>
        <strain evidence="9">JCM 11219</strain>
    </source>
</reference>
<dbReference type="GO" id="GO:0005524">
    <property type="term" value="F:ATP binding"/>
    <property type="evidence" value="ECO:0007669"/>
    <property type="project" value="UniProtKB-KW"/>
</dbReference>
<evidence type="ECO:0000259" key="8">
    <source>
        <dbReference type="PROSITE" id="PS51195"/>
    </source>
</evidence>
<dbReference type="EMBL" id="BMNM01000003">
    <property type="protein sequence ID" value="GGI74373.1"/>
    <property type="molecule type" value="Genomic_DNA"/>
</dbReference>
<sequence length="364" mass="41179">MNEVFDELKEELRKALLDVGFEKPTEIQSLVIPKALKGIDVAMQARTGSGKTAAYLLPIMNSMVGKVTESLVIVPTRELALQVASQFTYFNKYLGFKHAVVYGGVPYDGQISSVRDASLVVATPGRLLDLVRKSYIDLGRVDYFVIDEVDRMMDMGFIDDVRVISSLAHNRRQTYAATATLPREIYELLRSIMRNPVFLRTGNHEYELPLVDQVVYLINGFWREKYGVMTKELAGKSIVFANTRERAYRLHRQLSRDYYALLLHGGMKQYMREKVLGRFRDADGDAVLVTTDLASRGLDIIDVELIINFDVPSNPETYIHRIGRTARLDRKGRAVTLATKSELQVINAAANLSGSRYKLMVLNE</sequence>
<feature type="short sequence motif" description="Q motif" evidence="5">
    <location>
        <begin position="1"/>
        <end position="29"/>
    </location>
</feature>
<dbReference type="GO" id="GO:0005829">
    <property type="term" value="C:cytosol"/>
    <property type="evidence" value="ECO:0007669"/>
    <property type="project" value="TreeGrafter"/>
</dbReference>
<name>A0A830EE92_9CREN</name>
<feature type="domain" description="DEAD-box RNA helicase Q" evidence="8">
    <location>
        <begin position="1"/>
        <end position="29"/>
    </location>
</feature>
<dbReference type="SMART" id="SM00487">
    <property type="entry name" value="DEXDc"/>
    <property type="match status" value="1"/>
</dbReference>
<organism evidence="10 11">
    <name type="scientific">Vulcanisaeta souniana JCM 11219</name>
    <dbReference type="NCBI Taxonomy" id="1293586"/>
    <lineage>
        <taxon>Archaea</taxon>
        <taxon>Thermoproteota</taxon>
        <taxon>Thermoprotei</taxon>
        <taxon>Thermoproteales</taxon>
        <taxon>Thermoproteaceae</taxon>
        <taxon>Vulcanisaeta</taxon>
    </lineage>
</organism>
<dbReference type="GO" id="GO:0016787">
    <property type="term" value="F:hydrolase activity"/>
    <property type="evidence" value="ECO:0007669"/>
    <property type="project" value="UniProtKB-KW"/>
</dbReference>
<dbReference type="InterPro" id="IPR011545">
    <property type="entry name" value="DEAD/DEAH_box_helicase_dom"/>
</dbReference>
<dbReference type="PROSITE" id="PS51192">
    <property type="entry name" value="HELICASE_ATP_BIND_1"/>
    <property type="match status" value="1"/>
</dbReference>
<evidence type="ECO:0000313" key="10">
    <source>
        <dbReference type="EMBL" id="GGI74373.1"/>
    </source>
</evidence>
<evidence type="ECO:0000313" key="12">
    <source>
        <dbReference type="Proteomes" id="UP001060771"/>
    </source>
</evidence>
<reference evidence="10" key="1">
    <citation type="journal article" date="2014" name="Int. J. Syst. Evol. Microbiol.">
        <title>Complete genome sequence of Corynebacterium casei LMG S-19264T (=DSM 44701T), isolated from a smear-ripened cheese.</title>
        <authorList>
            <consortium name="US DOE Joint Genome Institute (JGI-PGF)"/>
            <person name="Walter F."/>
            <person name="Albersmeier A."/>
            <person name="Kalinowski J."/>
            <person name="Ruckert C."/>
        </authorList>
    </citation>
    <scope>NUCLEOTIDE SEQUENCE</scope>
    <source>
        <strain evidence="10">JCM 11219</strain>
    </source>
</reference>
<evidence type="ECO:0000256" key="5">
    <source>
        <dbReference type="PROSITE-ProRule" id="PRU00552"/>
    </source>
</evidence>
<dbReference type="Pfam" id="PF00271">
    <property type="entry name" value="Helicase_C"/>
    <property type="match status" value="1"/>
</dbReference>
<dbReference type="InterPro" id="IPR027417">
    <property type="entry name" value="P-loop_NTPase"/>
</dbReference>
<feature type="domain" description="Helicase C-terminal" evidence="7">
    <location>
        <begin position="210"/>
        <end position="364"/>
    </location>
</feature>
<dbReference type="GO" id="GO:0003724">
    <property type="term" value="F:RNA helicase activity"/>
    <property type="evidence" value="ECO:0007669"/>
    <property type="project" value="InterPro"/>
</dbReference>
<dbReference type="InterPro" id="IPR050079">
    <property type="entry name" value="DEAD_box_RNA_helicase"/>
</dbReference>
<dbReference type="InterPro" id="IPR014001">
    <property type="entry name" value="Helicase_ATP-bd"/>
</dbReference>
<dbReference type="PROSITE" id="PS51195">
    <property type="entry name" value="Q_MOTIF"/>
    <property type="match status" value="1"/>
</dbReference>
<reference evidence="12" key="3">
    <citation type="submission" date="2022-09" db="EMBL/GenBank/DDBJ databases">
        <title>Complete genome sequence of Vulcanisaeta souniana.</title>
        <authorList>
            <person name="Kato S."/>
            <person name="Itoh T."/>
            <person name="Ohkuma M."/>
        </authorList>
    </citation>
    <scope>NUCLEOTIDE SEQUENCE [LARGE SCALE GENOMIC DNA]</scope>
    <source>
        <strain evidence="12">JCM 11219</strain>
    </source>
</reference>
<dbReference type="PROSITE" id="PS51194">
    <property type="entry name" value="HELICASE_CTER"/>
    <property type="match status" value="1"/>
</dbReference>
<evidence type="ECO:0000313" key="9">
    <source>
        <dbReference type="EMBL" id="BDR92280.1"/>
    </source>
</evidence>
<keyword evidence="3 10" id="KW-0347">Helicase</keyword>
<dbReference type="SMART" id="SM00490">
    <property type="entry name" value="HELICc"/>
    <property type="match status" value="1"/>
</dbReference>
<protein>
    <submittedName>
        <fullName evidence="10">RNA helicase</fullName>
    </submittedName>
</protein>
<evidence type="ECO:0000256" key="1">
    <source>
        <dbReference type="ARBA" id="ARBA00022741"/>
    </source>
</evidence>
<proteinExistence type="predicted"/>
<evidence type="ECO:0000259" key="7">
    <source>
        <dbReference type="PROSITE" id="PS51194"/>
    </source>
</evidence>